<dbReference type="AlphaFoldDB" id="A0A1I2BYE7"/>
<evidence type="ECO:0000313" key="3">
    <source>
        <dbReference type="Proteomes" id="UP000199645"/>
    </source>
</evidence>
<dbReference type="InterPro" id="IPR000157">
    <property type="entry name" value="TIR_dom"/>
</dbReference>
<feature type="domain" description="TIR" evidence="1">
    <location>
        <begin position="3"/>
        <end position="112"/>
    </location>
</feature>
<evidence type="ECO:0000313" key="2">
    <source>
        <dbReference type="EMBL" id="SFE60962.1"/>
    </source>
</evidence>
<dbReference type="Proteomes" id="UP000199645">
    <property type="component" value="Unassembled WGS sequence"/>
</dbReference>
<evidence type="ECO:0000259" key="1">
    <source>
        <dbReference type="Pfam" id="PF13676"/>
    </source>
</evidence>
<name>A0A1I2BYE7_9ACTN</name>
<sequence>MPVLVSHSPADEPWAQWITTTLRAAGHEVRLDPADPAFAGRLTEGRFSSTGPVLVLLSAEHRGTPADWALLASASTLVGRLIVLRLDGCEAPSALRATPCRSLHGLDEEDALEVVLAIAGGLRREKLRTRGLPAASGW</sequence>
<dbReference type="EMBL" id="FONV01000002">
    <property type="protein sequence ID" value="SFE60962.1"/>
    <property type="molecule type" value="Genomic_DNA"/>
</dbReference>
<proteinExistence type="predicted"/>
<protein>
    <submittedName>
        <fullName evidence="2">TIR domain-containing protein</fullName>
    </submittedName>
</protein>
<accession>A0A1I2BYE7</accession>
<gene>
    <name evidence="2" type="ORF">SAMN05421541_102592</name>
</gene>
<dbReference type="GO" id="GO:0007165">
    <property type="term" value="P:signal transduction"/>
    <property type="evidence" value="ECO:0007669"/>
    <property type="project" value="InterPro"/>
</dbReference>
<dbReference type="Pfam" id="PF13676">
    <property type="entry name" value="TIR_2"/>
    <property type="match status" value="1"/>
</dbReference>
<keyword evidence="3" id="KW-1185">Reference proteome</keyword>
<dbReference type="STRING" id="35752.SAMN05421541_102592"/>
<dbReference type="RefSeq" id="WP_177319600.1">
    <property type="nucleotide sequence ID" value="NZ_BOMT01000020.1"/>
</dbReference>
<reference evidence="2 3" key="1">
    <citation type="submission" date="2016-10" db="EMBL/GenBank/DDBJ databases">
        <authorList>
            <person name="de Groot N.N."/>
        </authorList>
    </citation>
    <scope>NUCLEOTIDE SEQUENCE [LARGE SCALE GENOMIC DNA]</scope>
    <source>
        <strain evidence="2 3">DSM 43019</strain>
    </source>
</reference>
<organism evidence="2 3">
    <name type="scientific">Actinoplanes philippinensis</name>
    <dbReference type="NCBI Taxonomy" id="35752"/>
    <lineage>
        <taxon>Bacteria</taxon>
        <taxon>Bacillati</taxon>
        <taxon>Actinomycetota</taxon>
        <taxon>Actinomycetes</taxon>
        <taxon>Micromonosporales</taxon>
        <taxon>Micromonosporaceae</taxon>
        <taxon>Actinoplanes</taxon>
    </lineage>
</organism>